<evidence type="ECO:0000259" key="12">
    <source>
        <dbReference type="PROSITE" id="PS50261"/>
    </source>
</evidence>
<dbReference type="FunCoup" id="A0A6P3EHW3">
    <property type="interactions" value="152"/>
</dbReference>
<feature type="transmembrane region" description="Helical" evidence="9">
    <location>
        <begin position="657"/>
        <end position="681"/>
    </location>
</feature>
<dbReference type="InterPro" id="IPR000832">
    <property type="entry name" value="GPCR_2_secretin-like"/>
</dbReference>
<feature type="transmembrane region" description="Helical" evidence="9">
    <location>
        <begin position="729"/>
        <end position="755"/>
    </location>
</feature>
<dbReference type="PROSITE" id="PS50261">
    <property type="entry name" value="G_PROTEIN_RECEP_F2_4"/>
    <property type="match status" value="1"/>
</dbReference>
<dbReference type="GO" id="GO:0006112">
    <property type="term" value="P:energy reserve metabolic process"/>
    <property type="evidence" value="ECO:0007669"/>
    <property type="project" value="TreeGrafter"/>
</dbReference>
<dbReference type="InterPro" id="IPR000203">
    <property type="entry name" value="GPS"/>
</dbReference>
<gene>
    <name evidence="14" type="primary">Adgrf1</name>
</gene>
<dbReference type="GO" id="GO:0005886">
    <property type="term" value="C:plasma membrane"/>
    <property type="evidence" value="ECO:0007669"/>
    <property type="project" value="TreeGrafter"/>
</dbReference>
<dbReference type="GO" id="GO:0031175">
    <property type="term" value="P:neuron projection development"/>
    <property type="evidence" value="ECO:0007669"/>
    <property type="project" value="TreeGrafter"/>
</dbReference>
<evidence type="ECO:0000256" key="6">
    <source>
        <dbReference type="ARBA" id="ARBA00023157"/>
    </source>
</evidence>
<name>A0A6P3EHW3_OCTDE</name>
<keyword evidence="14" id="KW-0675">Receptor</keyword>
<evidence type="ECO:0000256" key="3">
    <source>
        <dbReference type="ARBA" id="ARBA00022692"/>
    </source>
</evidence>
<dbReference type="SUPFAM" id="SSF82671">
    <property type="entry name" value="SEA domain"/>
    <property type="match status" value="1"/>
</dbReference>
<evidence type="ECO:0000259" key="10">
    <source>
        <dbReference type="PROSITE" id="PS50024"/>
    </source>
</evidence>
<keyword evidence="7" id="KW-0325">Glycoprotein</keyword>
<keyword evidence="13" id="KW-1185">Reference proteome</keyword>
<dbReference type="GeneID" id="101590123"/>
<dbReference type="PANTHER" id="PTHR45813:SF3">
    <property type="entry name" value="ADHESION G-PROTEIN COUPLED RECEPTOR F1"/>
    <property type="match status" value="1"/>
</dbReference>
<evidence type="ECO:0000256" key="5">
    <source>
        <dbReference type="ARBA" id="ARBA00023136"/>
    </source>
</evidence>
<feature type="region of interest" description="Disordered" evidence="8">
    <location>
        <begin position="959"/>
        <end position="981"/>
    </location>
</feature>
<keyword evidence="6" id="KW-1015">Disulfide bond</keyword>
<sequence length="981" mass="107977">MAQQRELQQFGEDGNVSVQRGSRRRGVTASRQRDHHACDRPLTAPEPPPPVGSLPSPAPSCPSSLLRMRVMMLCLICFSVTVAEGHMSFLRRHDDFITKGDLRVDKPRPPGPAREFEVLLQVPYRNSREKELLRRTLLQLPRGPPSGCFPGPSRILGVKATTYCHSHNGGLHCACEDTYSWFPFTCLDPQHCHLNVTGSPTSCDCHLTNFSQSVNFCERAKVWGTFKIKEPFTKDLLNPSSAKYSKYASTIEKQLKEVFKRIQGFESVHVTQFRAGSIIAGFEVIGSSNTSELLAGLQREAAAAQAALSNVLLLQAGSFTVSRKVSCYSVAFGLGFEDSEYTQPCSSGYTGNITAQCQSSGWQVVRESCVLSRLQELLQNFSVIVGSATEADVSSVVGNLSVIMQQSPSTTVGSLASVVSLLSTVSSLSQEKGFTVSGSTLEDVISIADRILDSSSVTNWTILLQEEKQASSQFLETLENITMLVPSSALPLNFSGKFINWQGIPWTRNQSKHNYSYQVEIFQEESRQPILGHVLIKPDQFWFSAPETITSMASMTFGQILPQIQGDHARVNGPLLSTVIQNSSINEIFLRFSKIDTNLSQPYCVFWDFSDLRWSSAGCHLVNETPHTVLCRCTHLSSFSMLMSPSVPAAVIPVARWITYVGLAVSMASLVFCLLVEALFWKQLSSTQTSHTRHVCIVNIALSLLTADIWFIVAATVDPAATGPSGVCIAAIFFTHFFYLSLFFWMLVLGILLSYRIVFVFHHLATPAMMAIGFCLGYGCPLVIAIVTIAVTEPSNSYSRKDVCWLNWSDGSKPLLAFAVPALTIVAVNLGVVLLVLSKLWRPAVGERAARDDRATVIRMAKGLLVLAPLLGLTWGFGIGTMANSQNPAWHVLFALSNAFQGFFIFCFGILLDNKLRQLLIKKLSPLSSWKQTSKQNSSSATARPQRLKCFYPQKNKGKYTLSHSGGSSRDVTLPQFLSNE</sequence>
<dbReference type="PROSITE" id="PS50221">
    <property type="entry name" value="GAIN_B"/>
    <property type="match status" value="1"/>
</dbReference>
<dbReference type="InterPro" id="IPR057244">
    <property type="entry name" value="GAIN_B"/>
</dbReference>
<organism evidence="13 14">
    <name type="scientific">Octodon degus</name>
    <name type="common">Degu</name>
    <name type="synonym">Sciurus degus</name>
    <dbReference type="NCBI Taxonomy" id="10160"/>
    <lineage>
        <taxon>Eukaryota</taxon>
        <taxon>Metazoa</taxon>
        <taxon>Chordata</taxon>
        <taxon>Craniata</taxon>
        <taxon>Vertebrata</taxon>
        <taxon>Euteleostomi</taxon>
        <taxon>Mammalia</taxon>
        <taxon>Eutheria</taxon>
        <taxon>Euarchontoglires</taxon>
        <taxon>Glires</taxon>
        <taxon>Rodentia</taxon>
        <taxon>Hystricomorpha</taxon>
        <taxon>Octodontidae</taxon>
        <taxon>Octodon</taxon>
    </lineage>
</organism>
<evidence type="ECO:0000259" key="11">
    <source>
        <dbReference type="PROSITE" id="PS50221"/>
    </source>
</evidence>
<dbReference type="SMART" id="SM00303">
    <property type="entry name" value="GPS"/>
    <property type="match status" value="1"/>
</dbReference>
<evidence type="ECO:0000313" key="14">
    <source>
        <dbReference type="RefSeq" id="XP_004624453.2"/>
    </source>
</evidence>
<feature type="compositionally biased region" description="Pro residues" evidence="8">
    <location>
        <begin position="44"/>
        <end position="59"/>
    </location>
</feature>
<keyword evidence="3 9" id="KW-0812">Transmembrane</keyword>
<dbReference type="GO" id="GO:0007166">
    <property type="term" value="P:cell surface receptor signaling pathway"/>
    <property type="evidence" value="ECO:0007669"/>
    <property type="project" value="InterPro"/>
</dbReference>
<dbReference type="Pfam" id="PF01825">
    <property type="entry name" value="GPS"/>
    <property type="match status" value="1"/>
</dbReference>
<feature type="transmembrane region" description="Helical" evidence="9">
    <location>
        <begin position="889"/>
        <end position="912"/>
    </location>
</feature>
<dbReference type="InParanoid" id="A0A6P3EHW3"/>
<proteinExistence type="inferred from homology"/>
<dbReference type="GO" id="GO:0031410">
    <property type="term" value="C:cytoplasmic vesicle"/>
    <property type="evidence" value="ECO:0007669"/>
    <property type="project" value="TreeGrafter"/>
</dbReference>
<evidence type="ECO:0000256" key="9">
    <source>
        <dbReference type="SAM" id="Phobius"/>
    </source>
</evidence>
<dbReference type="InterPro" id="IPR046338">
    <property type="entry name" value="GAIN_dom_sf"/>
</dbReference>
<dbReference type="GO" id="GO:0007416">
    <property type="term" value="P:synapse assembly"/>
    <property type="evidence" value="ECO:0007669"/>
    <property type="project" value="TreeGrafter"/>
</dbReference>
<evidence type="ECO:0000256" key="4">
    <source>
        <dbReference type="ARBA" id="ARBA00022989"/>
    </source>
</evidence>
<dbReference type="RefSeq" id="XP_004624453.2">
    <property type="nucleotide sequence ID" value="XM_004624396.2"/>
</dbReference>
<dbReference type="Proteomes" id="UP000515203">
    <property type="component" value="Unplaced"/>
</dbReference>
<dbReference type="Gene3D" id="2.60.220.50">
    <property type="match status" value="1"/>
</dbReference>
<keyword evidence="5 9" id="KW-0472">Membrane</keyword>
<feature type="transmembrane region" description="Helical" evidence="9">
    <location>
        <begin position="693"/>
        <end position="717"/>
    </location>
</feature>
<keyword evidence="4 9" id="KW-1133">Transmembrane helix</keyword>
<dbReference type="PROSITE" id="PS50024">
    <property type="entry name" value="SEA"/>
    <property type="match status" value="1"/>
</dbReference>
<feature type="domain" description="GAIN-B" evidence="11">
    <location>
        <begin position="506"/>
        <end position="649"/>
    </location>
</feature>
<dbReference type="GO" id="GO:0045444">
    <property type="term" value="P:fat cell differentiation"/>
    <property type="evidence" value="ECO:0007669"/>
    <property type="project" value="TreeGrafter"/>
</dbReference>
<accession>A0A6P3EHW3</accession>
<evidence type="ECO:0000256" key="7">
    <source>
        <dbReference type="ARBA" id="ARBA00023180"/>
    </source>
</evidence>
<dbReference type="GO" id="GO:0019216">
    <property type="term" value="P:regulation of lipid metabolic process"/>
    <property type="evidence" value="ECO:0007669"/>
    <property type="project" value="TreeGrafter"/>
</dbReference>
<feature type="transmembrane region" description="Helical" evidence="9">
    <location>
        <begin position="767"/>
        <end position="791"/>
    </location>
</feature>
<dbReference type="OrthoDB" id="10040049at2759"/>
<dbReference type="PRINTS" id="PR00249">
    <property type="entry name" value="GPCRSECRETIN"/>
</dbReference>
<feature type="transmembrane region" description="Helical" evidence="9">
    <location>
        <begin position="857"/>
        <end position="877"/>
    </location>
</feature>
<feature type="compositionally biased region" description="Polar residues" evidence="8">
    <location>
        <begin position="962"/>
        <end position="981"/>
    </location>
</feature>
<dbReference type="PANTHER" id="PTHR45813">
    <property type="entry name" value="IG-LIKE DOMAIN-CONTAINING PROTEIN"/>
    <property type="match status" value="1"/>
</dbReference>
<dbReference type="Gene3D" id="3.30.70.960">
    <property type="entry name" value="SEA domain"/>
    <property type="match status" value="1"/>
</dbReference>
<dbReference type="CTD" id="266977"/>
<feature type="domain" description="SEA" evidence="10">
    <location>
        <begin position="218"/>
        <end position="326"/>
    </location>
</feature>
<dbReference type="InterPro" id="IPR036364">
    <property type="entry name" value="SEA_dom_sf"/>
</dbReference>
<dbReference type="GO" id="GO:0007189">
    <property type="term" value="P:adenylate cyclase-activating G protein-coupled receptor signaling pathway"/>
    <property type="evidence" value="ECO:0007669"/>
    <property type="project" value="TreeGrafter"/>
</dbReference>
<dbReference type="InterPro" id="IPR051587">
    <property type="entry name" value="Adhesion_GPCR"/>
</dbReference>
<dbReference type="AlphaFoldDB" id="A0A6P3EHW3"/>
<dbReference type="InterPro" id="IPR017981">
    <property type="entry name" value="GPCR_2-like_7TM"/>
</dbReference>
<protein>
    <submittedName>
        <fullName evidence="14">Adhesion G-protein coupled receptor F1 isoform X1</fullName>
    </submittedName>
</protein>
<evidence type="ECO:0000256" key="8">
    <source>
        <dbReference type="SAM" id="MobiDB-lite"/>
    </source>
</evidence>
<dbReference type="Gene3D" id="1.20.1070.10">
    <property type="entry name" value="Rhodopsin 7-helix transmembrane proteins"/>
    <property type="match status" value="1"/>
</dbReference>
<feature type="transmembrane region" description="Helical" evidence="9">
    <location>
        <begin position="815"/>
        <end position="837"/>
    </location>
</feature>
<reference evidence="14" key="1">
    <citation type="submission" date="2025-08" db="UniProtKB">
        <authorList>
            <consortium name="RefSeq"/>
        </authorList>
    </citation>
    <scope>IDENTIFICATION</scope>
</reference>
<dbReference type="InterPro" id="IPR000082">
    <property type="entry name" value="SEA_dom"/>
</dbReference>
<comment type="subcellular location">
    <subcellularLocation>
        <location evidence="1">Membrane</location>
        <topology evidence="1">Multi-pass membrane protein</topology>
    </subcellularLocation>
</comment>
<comment type="similarity">
    <text evidence="2">Belongs to the G-protein coupled receptor 2 family. Adhesion G-protein coupled receptor (ADGR) subfamily.</text>
</comment>
<dbReference type="GO" id="GO:0004930">
    <property type="term" value="F:G protein-coupled receptor activity"/>
    <property type="evidence" value="ECO:0007669"/>
    <property type="project" value="InterPro"/>
</dbReference>
<dbReference type="Pfam" id="PF00002">
    <property type="entry name" value="7tm_2"/>
    <property type="match status" value="1"/>
</dbReference>
<evidence type="ECO:0000256" key="2">
    <source>
        <dbReference type="ARBA" id="ARBA00007343"/>
    </source>
</evidence>
<dbReference type="FunFam" id="1.20.1070.10:FF:000058">
    <property type="entry name" value="Adhesion G protein-coupled receptor F5"/>
    <property type="match status" value="1"/>
</dbReference>
<feature type="domain" description="G-protein coupled receptors family 2 profile 2" evidence="12">
    <location>
        <begin position="655"/>
        <end position="913"/>
    </location>
</feature>
<feature type="region of interest" description="Disordered" evidence="8">
    <location>
        <begin position="1"/>
        <end position="59"/>
    </location>
</feature>
<dbReference type="Pfam" id="PF01390">
    <property type="entry name" value="SEA"/>
    <property type="match status" value="1"/>
</dbReference>
<evidence type="ECO:0000313" key="13">
    <source>
        <dbReference type="Proteomes" id="UP000515203"/>
    </source>
</evidence>
<evidence type="ECO:0000256" key="1">
    <source>
        <dbReference type="ARBA" id="ARBA00004141"/>
    </source>
</evidence>